<dbReference type="EMBL" id="JAWDJW010000180">
    <property type="protein sequence ID" value="KAK3081386.1"/>
    <property type="molecule type" value="Genomic_DNA"/>
</dbReference>
<accession>A0ACC3DXH8</accession>
<gene>
    <name evidence="1" type="ORF">LTS18_007227</name>
</gene>
<name>A0ACC3DXH8_9PEZI</name>
<evidence type="ECO:0000313" key="1">
    <source>
        <dbReference type="EMBL" id="KAK3081386.1"/>
    </source>
</evidence>
<sequence>PMGAIGYEIWTMQGNILFDNIYIGHSAADAEKLKKETFDVKLAAEKAEEAASKPKDDDRPRSPSDLKFTDDPLHYIREKVDLFMTIAKKDPVQAAKFVPEVAGGIGALVILLLAVVAMGIGGGAAAAPSKEQIKDATKQAQAKATEAKDKVVDAASTGADKVQAEVNKRSTRSSGNAE</sequence>
<keyword evidence="2" id="KW-1185">Reference proteome</keyword>
<dbReference type="Proteomes" id="UP001186974">
    <property type="component" value="Unassembled WGS sequence"/>
</dbReference>
<reference evidence="1" key="1">
    <citation type="submission" date="2024-09" db="EMBL/GenBank/DDBJ databases">
        <title>Black Yeasts Isolated from many extreme environments.</title>
        <authorList>
            <person name="Coleine C."/>
            <person name="Stajich J.E."/>
            <person name="Selbmann L."/>
        </authorList>
    </citation>
    <scope>NUCLEOTIDE SEQUENCE</scope>
    <source>
        <strain evidence="1">CCFEE 5737</strain>
    </source>
</reference>
<organism evidence="1 2">
    <name type="scientific">Coniosporium uncinatum</name>
    <dbReference type="NCBI Taxonomy" id="93489"/>
    <lineage>
        <taxon>Eukaryota</taxon>
        <taxon>Fungi</taxon>
        <taxon>Dikarya</taxon>
        <taxon>Ascomycota</taxon>
        <taxon>Pezizomycotina</taxon>
        <taxon>Dothideomycetes</taxon>
        <taxon>Dothideomycetes incertae sedis</taxon>
        <taxon>Coniosporium</taxon>
    </lineage>
</organism>
<evidence type="ECO:0000313" key="2">
    <source>
        <dbReference type="Proteomes" id="UP001186974"/>
    </source>
</evidence>
<proteinExistence type="predicted"/>
<protein>
    <submittedName>
        <fullName evidence="1">Uncharacterized protein</fullName>
    </submittedName>
</protein>
<comment type="caution">
    <text evidence="1">The sequence shown here is derived from an EMBL/GenBank/DDBJ whole genome shotgun (WGS) entry which is preliminary data.</text>
</comment>
<feature type="non-terminal residue" evidence="1">
    <location>
        <position position="1"/>
    </location>
</feature>